<dbReference type="PANTHER" id="PTHR43525">
    <property type="entry name" value="PROTEIN MALY"/>
    <property type="match status" value="1"/>
</dbReference>
<evidence type="ECO:0000256" key="2">
    <source>
        <dbReference type="ARBA" id="ARBA00012224"/>
    </source>
</evidence>
<dbReference type="Gene3D" id="3.40.640.10">
    <property type="entry name" value="Type I PLP-dependent aspartate aminotransferase-like (Major domain)"/>
    <property type="match status" value="1"/>
</dbReference>
<dbReference type="Proteomes" id="UP000595373">
    <property type="component" value="Chromosome"/>
</dbReference>
<evidence type="ECO:0000313" key="7">
    <source>
        <dbReference type="EMBL" id="QQF81619.1"/>
    </source>
</evidence>
<dbReference type="AlphaFoldDB" id="A0A9Q7E4N9"/>
<dbReference type="EC" id="4.4.1.13" evidence="2"/>
<keyword evidence="8" id="KW-1185">Reference proteome</keyword>
<evidence type="ECO:0000256" key="4">
    <source>
        <dbReference type="ARBA" id="ARBA00023239"/>
    </source>
</evidence>
<dbReference type="NCBIfam" id="TIGR04350">
    <property type="entry name" value="C_S_lyase_PatB"/>
    <property type="match status" value="1"/>
</dbReference>
<comment type="cofactor">
    <cofactor evidence="1">
        <name>pyridoxal 5'-phosphate</name>
        <dbReference type="ChEBI" id="CHEBI:597326"/>
    </cofactor>
</comment>
<evidence type="ECO:0000256" key="1">
    <source>
        <dbReference type="ARBA" id="ARBA00001933"/>
    </source>
</evidence>
<proteinExistence type="inferred from homology"/>
<accession>A0A9Q7E4N9</accession>
<dbReference type="InterPro" id="IPR051798">
    <property type="entry name" value="Class-II_PLP-Dep_Aminotrans"/>
</dbReference>
<feature type="domain" description="Aminotransferase class I/classII large" evidence="6">
    <location>
        <begin position="54"/>
        <end position="369"/>
    </location>
</feature>
<dbReference type="InterPro" id="IPR027619">
    <property type="entry name" value="C-S_lyase_PatB-like"/>
</dbReference>
<dbReference type="InterPro" id="IPR015424">
    <property type="entry name" value="PyrdxlP-dep_Trfase"/>
</dbReference>
<comment type="similarity">
    <text evidence="5">Belongs to the class-II pyridoxal-phosphate-dependent aminotransferase family. MalY/PatB cystathionine beta-lyase subfamily.</text>
</comment>
<name>A0A9Q7E4N9_HISSO</name>
<dbReference type="GO" id="GO:0047804">
    <property type="term" value="F:cysteine-S-conjugate beta-lyase activity"/>
    <property type="evidence" value="ECO:0007669"/>
    <property type="project" value="UniProtKB-EC"/>
</dbReference>
<dbReference type="SUPFAM" id="SSF53383">
    <property type="entry name" value="PLP-dependent transferases"/>
    <property type="match status" value="1"/>
</dbReference>
<evidence type="ECO:0000256" key="5">
    <source>
        <dbReference type="ARBA" id="ARBA00037974"/>
    </source>
</evidence>
<keyword evidence="3" id="KW-0663">Pyridoxal phosphate</keyword>
<reference evidence="7 8" key="1">
    <citation type="submission" date="2020-12" db="EMBL/GenBank/DDBJ databases">
        <title>ASc-MMNZ-VFA-070.</title>
        <authorList>
            <person name="Schryvers A."/>
            <person name="Mostafa Nazari M."/>
            <person name="Farshchi Andisi V."/>
            <person name="Timsit E."/>
            <person name="Walter Morck D."/>
        </authorList>
    </citation>
    <scope>NUCLEOTIDE SEQUENCE [LARGE SCALE GENOMIC DNA]</scope>
    <source>
        <strain evidence="7 8">ASc-MMNZ-VFA-070</strain>
    </source>
</reference>
<dbReference type="GO" id="GO:0008483">
    <property type="term" value="F:transaminase activity"/>
    <property type="evidence" value="ECO:0007669"/>
    <property type="project" value="UniProtKB-KW"/>
</dbReference>
<gene>
    <name evidence="7" type="ORF">JFL49_05870</name>
</gene>
<keyword evidence="4" id="KW-0456">Lyase</keyword>
<dbReference type="PANTHER" id="PTHR43525:SF1">
    <property type="entry name" value="PROTEIN MALY"/>
    <property type="match status" value="1"/>
</dbReference>
<dbReference type="InterPro" id="IPR015421">
    <property type="entry name" value="PyrdxlP-dep_Trfase_major"/>
</dbReference>
<keyword evidence="7" id="KW-0808">Transferase</keyword>
<protein>
    <recommendedName>
        <fullName evidence="2">cysteine-S-conjugate beta-lyase</fullName>
        <ecNumber evidence="2">4.4.1.13</ecNumber>
    </recommendedName>
</protein>
<dbReference type="Pfam" id="PF00155">
    <property type="entry name" value="Aminotran_1_2"/>
    <property type="match status" value="1"/>
</dbReference>
<evidence type="ECO:0000259" key="6">
    <source>
        <dbReference type="Pfam" id="PF00155"/>
    </source>
</evidence>
<dbReference type="GeneID" id="31487562"/>
<dbReference type="CDD" id="cd00609">
    <property type="entry name" value="AAT_like"/>
    <property type="match status" value="1"/>
</dbReference>
<dbReference type="OrthoDB" id="3224382at2"/>
<keyword evidence="7" id="KW-0032">Aminotransferase</keyword>
<organism evidence="7 8">
    <name type="scientific">Histophilus somni</name>
    <name type="common">Haemophilus somnus</name>
    <dbReference type="NCBI Taxonomy" id="731"/>
    <lineage>
        <taxon>Bacteria</taxon>
        <taxon>Pseudomonadati</taxon>
        <taxon>Pseudomonadota</taxon>
        <taxon>Gammaproteobacteria</taxon>
        <taxon>Pasteurellales</taxon>
        <taxon>Pasteurellaceae</taxon>
        <taxon>Histophilus</taxon>
    </lineage>
</organism>
<dbReference type="Gene3D" id="3.90.1150.10">
    <property type="entry name" value="Aspartate Aminotransferase, domain 1"/>
    <property type="match status" value="1"/>
</dbReference>
<sequence>MKELSVDCIIERRDCHSAKWELAKKYSEDIIPMSVADMDIPSPRELIEYLGKLNKKGIYGYTIFPNNYKKIIQKYFLRHYGSYIDEESIVFCPRIIQAVSIYIREFTCINDNISILSPSYKPLVNAISLNKRNAILCDLIYKNNQYYINFDLLEDCFKKSKVFIFISPHNPTGTVWSKNDLEKIAMLAEKYGVFIISDDIHADFNFSNNKHIFISSVSEYVENNSIICTSPSKTFNIPGLEISNLLIKNTCIRNKFKHHLEALGFHNPNYFSASALIITYSNCDEWRKELLEYIRENRSLVKDFFEKEIPELEVVNSQGTYLVWINYKKLNLNEDKLKYWLINLSKIEMSWGSDFLRGGEYFFRMNIAMPRIVLISCLRKIKEGLILLLEESNYGK</sequence>
<dbReference type="RefSeq" id="WP_012340422.1">
    <property type="nucleotide sequence ID" value="NZ_CP018802.1"/>
</dbReference>
<dbReference type="GO" id="GO:0030170">
    <property type="term" value="F:pyridoxal phosphate binding"/>
    <property type="evidence" value="ECO:0007669"/>
    <property type="project" value="InterPro"/>
</dbReference>
<evidence type="ECO:0000313" key="8">
    <source>
        <dbReference type="Proteomes" id="UP000595373"/>
    </source>
</evidence>
<dbReference type="InterPro" id="IPR004839">
    <property type="entry name" value="Aminotransferase_I/II_large"/>
</dbReference>
<dbReference type="InterPro" id="IPR015422">
    <property type="entry name" value="PyrdxlP-dep_Trfase_small"/>
</dbReference>
<dbReference type="EMBL" id="CP066558">
    <property type="protein sequence ID" value="QQF81619.1"/>
    <property type="molecule type" value="Genomic_DNA"/>
</dbReference>
<evidence type="ECO:0000256" key="3">
    <source>
        <dbReference type="ARBA" id="ARBA00022898"/>
    </source>
</evidence>